<dbReference type="AlphaFoldDB" id="A0A172TKK6"/>
<dbReference type="EMBL" id="CP011388">
    <property type="protein sequence ID" value="ANE47560.1"/>
    <property type="molecule type" value="Genomic_DNA"/>
</dbReference>
<keyword evidence="2" id="KW-0472">Membrane</keyword>
<reference evidence="3 4" key="1">
    <citation type="submission" date="2015-01" db="EMBL/GenBank/DDBJ databases">
        <title>Paenibacillus swuensis/DY6/whole genome sequencing.</title>
        <authorList>
            <person name="Kim M.K."/>
            <person name="Srinivasan S."/>
            <person name="Lee J.-J."/>
        </authorList>
    </citation>
    <scope>NUCLEOTIDE SEQUENCE [LARGE SCALE GENOMIC DNA]</scope>
    <source>
        <strain evidence="3 4">DY6</strain>
    </source>
</reference>
<organism evidence="3 4">
    <name type="scientific">Paenibacillus swuensis</name>
    <dbReference type="NCBI Taxonomy" id="1178515"/>
    <lineage>
        <taxon>Bacteria</taxon>
        <taxon>Bacillati</taxon>
        <taxon>Bacillota</taxon>
        <taxon>Bacilli</taxon>
        <taxon>Bacillales</taxon>
        <taxon>Paenibacillaceae</taxon>
        <taxon>Paenibacillus</taxon>
    </lineage>
</organism>
<evidence type="ECO:0000256" key="2">
    <source>
        <dbReference type="SAM" id="Phobius"/>
    </source>
</evidence>
<protein>
    <submittedName>
        <fullName evidence="3">Uncharacterized protein</fullName>
    </submittedName>
</protein>
<dbReference type="PATRIC" id="fig|1178515.4.peg.3248"/>
<sequence length="138" mass="15486">MIGTIRWNVIGALAGMLLTFGLSSSTNLLQTSVIRSLYCFALVFFIIFFLRWLAGLFMAMGESSPELTSSSNHDEEMKGSTLDYTTPDDGQELHELLKEGHEAERIDLSFSPLEPPQLINKNKLQPEELAKAIRHLNE</sequence>
<evidence type="ECO:0000313" key="4">
    <source>
        <dbReference type="Proteomes" id="UP000076927"/>
    </source>
</evidence>
<accession>A0A172TKK6</accession>
<evidence type="ECO:0000313" key="3">
    <source>
        <dbReference type="EMBL" id="ANE47560.1"/>
    </source>
</evidence>
<dbReference type="KEGG" id="pswu:SY83_16155"/>
<feature type="region of interest" description="Disordered" evidence="1">
    <location>
        <begin position="63"/>
        <end position="85"/>
    </location>
</feature>
<gene>
    <name evidence="3" type="ORF">SY83_16155</name>
</gene>
<dbReference type="RefSeq" id="WP_068608375.1">
    <property type="nucleotide sequence ID" value="NZ_CP011388.1"/>
</dbReference>
<name>A0A172TKK6_9BACL</name>
<dbReference type="OrthoDB" id="2476549at2"/>
<proteinExistence type="predicted"/>
<keyword evidence="4" id="KW-1185">Reference proteome</keyword>
<keyword evidence="2" id="KW-0812">Transmembrane</keyword>
<feature type="transmembrane region" description="Helical" evidence="2">
    <location>
        <begin position="35"/>
        <end position="54"/>
    </location>
</feature>
<evidence type="ECO:0000256" key="1">
    <source>
        <dbReference type="SAM" id="MobiDB-lite"/>
    </source>
</evidence>
<keyword evidence="2" id="KW-1133">Transmembrane helix</keyword>
<dbReference type="STRING" id="1178515.SY83_16155"/>
<dbReference type="Proteomes" id="UP000076927">
    <property type="component" value="Chromosome"/>
</dbReference>